<evidence type="ECO:0000313" key="1">
    <source>
        <dbReference type="EMBL" id="EHI74915.1"/>
    </source>
</evidence>
<proteinExistence type="predicted"/>
<name>G5JN00_STRCG</name>
<dbReference type="Proteomes" id="UP000004322">
    <property type="component" value="Unassembled WGS sequence"/>
</dbReference>
<accession>G5JN00</accession>
<dbReference type="EMBL" id="AEUV02000002">
    <property type="protein sequence ID" value="EHI74915.1"/>
    <property type="molecule type" value="Genomic_DNA"/>
</dbReference>
<gene>
    <name evidence="1" type="ORF">STRCR_1332</name>
</gene>
<reference evidence="1" key="1">
    <citation type="submission" date="2011-07" db="EMBL/GenBank/DDBJ databases">
        <authorList>
            <person name="Stanhope M.J."/>
            <person name="Durkin A.S."/>
            <person name="Hostetler J."/>
            <person name="Kim M."/>
            <person name="Radune D."/>
            <person name="Singh I."/>
            <person name="Town C.D."/>
        </authorList>
    </citation>
    <scope>NUCLEOTIDE SEQUENCE [LARGE SCALE GENOMIC DNA]</scope>
    <source>
        <strain evidence="1">HS-6</strain>
    </source>
</reference>
<organism evidence="1 2">
    <name type="scientific">Streptococcus criceti HS-6</name>
    <dbReference type="NCBI Taxonomy" id="873449"/>
    <lineage>
        <taxon>Bacteria</taxon>
        <taxon>Bacillati</taxon>
        <taxon>Bacillota</taxon>
        <taxon>Bacilli</taxon>
        <taxon>Lactobacillales</taxon>
        <taxon>Streptococcaceae</taxon>
        <taxon>Streptococcus</taxon>
    </lineage>
</organism>
<keyword evidence="2" id="KW-1185">Reference proteome</keyword>
<evidence type="ECO:0000313" key="2">
    <source>
        <dbReference type="Proteomes" id="UP000004322"/>
    </source>
</evidence>
<dbReference type="AlphaFoldDB" id="G5JN00"/>
<protein>
    <submittedName>
        <fullName evidence="1">Uncharacterized protein</fullName>
    </submittedName>
</protein>
<sequence length="37" mass="4112">MVLKHLMNCAGERLLGRANKSFSQPLRQTVITAKIEG</sequence>
<comment type="caution">
    <text evidence="1">The sequence shown here is derived from an EMBL/GenBank/DDBJ whole genome shotgun (WGS) entry which is preliminary data.</text>
</comment>